<evidence type="ECO:0000256" key="12">
    <source>
        <dbReference type="SAM" id="MobiDB-lite"/>
    </source>
</evidence>
<dbReference type="FunFam" id="2.40.10.10:FF:000028">
    <property type="entry name" value="Serine protease easter"/>
    <property type="match status" value="1"/>
</dbReference>
<dbReference type="GO" id="GO:0004252">
    <property type="term" value="F:serine-type endopeptidase activity"/>
    <property type="evidence" value="ECO:0007669"/>
    <property type="project" value="InterPro"/>
</dbReference>
<evidence type="ECO:0000313" key="17">
    <source>
        <dbReference type="Proteomes" id="UP001107558"/>
    </source>
</evidence>
<keyword evidence="2" id="KW-0964">Secreted</keyword>
<dbReference type="InterPro" id="IPR051487">
    <property type="entry name" value="Ser/Thr_Proteases_Immune/Dev"/>
</dbReference>
<comment type="caution">
    <text evidence="16">The sequence shown here is derived from an EMBL/GenBank/DDBJ whole genome shotgun (WGS) entry which is preliminary data.</text>
</comment>
<keyword evidence="4" id="KW-0645">Protease</keyword>
<dbReference type="PROSITE" id="PS50240">
    <property type="entry name" value="TRYPSIN_DOM"/>
    <property type="match status" value="2"/>
</dbReference>
<reference evidence="16" key="1">
    <citation type="submission" date="2021-03" db="EMBL/GenBank/DDBJ databases">
        <title>Chromosome level genome of the anhydrobiotic midge Polypedilum vanderplanki.</title>
        <authorList>
            <person name="Yoshida Y."/>
            <person name="Kikawada T."/>
            <person name="Gusev O."/>
        </authorList>
    </citation>
    <scope>NUCLEOTIDE SEQUENCE</scope>
    <source>
        <strain evidence="16">NIAS01</strain>
        <tissue evidence="16">Whole body or cell culture</tissue>
    </source>
</reference>
<dbReference type="PROSITE" id="PS51888">
    <property type="entry name" value="CLIP"/>
    <property type="match status" value="1"/>
</dbReference>
<dbReference type="AlphaFoldDB" id="A0A9J6CRA3"/>
<keyword evidence="8" id="KW-0391">Immunity</keyword>
<keyword evidence="7" id="KW-0720">Serine protease</keyword>
<dbReference type="InterPro" id="IPR038565">
    <property type="entry name" value="CLIP_sf"/>
</dbReference>
<dbReference type="GO" id="GO:0045087">
    <property type="term" value="P:innate immune response"/>
    <property type="evidence" value="ECO:0007669"/>
    <property type="project" value="UniProtKB-KW"/>
</dbReference>
<comment type="similarity">
    <text evidence="11">Belongs to the peptidase S1 family. CLIP subfamily.</text>
</comment>
<dbReference type="InterPro" id="IPR001254">
    <property type="entry name" value="Trypsin_dom"/>
</dbReference>
<dbReference type="InterPro" id="IPR022700">
    <property type="entry name" value="CLIP"/>
</dbReference>
<dbReference type="InterPro" id="IPR001314">
    <property type="entry name" value="Peptidase_S1A"/>
</dbReference>
<dbReference type="Pfam" id="PF12032">
    <property type="entry name" value="CLIP"/>
    <property type="match status" value="1"/>
</dbReference>
<dbReference type="SMART" id="SM00020">
    <property type="entry name" value="Tryp_SPc"/>
    <property type="match status" value="1"/>
</dbReference>
<keyword evidence="6" id="KW-0378">Hydrolase</keyword>
<comment type="subcellular location">
    <subcellularLocation>
        <location evidence="1">Secreted</location>
    </subcellularLocation>
</comment>
<evidence type="ECO:0000256" key="7">
    <source>
        <dbReference type="ARBA" id="ARBA00022825"/>
    </source>
</evidence>
<dbReference type="GO" id="GO:0006508">
    <property type="term" value="P:proteolysis"/>
    <property type="evidence" value="ECO:0007669"/>
    <property type="project" value="UniProtKB-KW"/>
</dbReference>
<evidence type="ECO:0000256" key="13">
    <source>
        <dbReference type="SAM" id="SignalP"/>
    </source>
</evidence>
<dbReference type="EMBL" id="JADBJN010000001">
    <property type="protein sequence ID" value="KAG5684158.1"/>
    <property type="molecule type" value="Genomic_DNA"/>
</dbReference>
<evidence type="ECO:0000256" key="2">
    <source>
        <dbReference type="ARBA" id="ARBA00022525"/>
    </source>
</evidence>
<keyword evidence="9" id="KW-1015">Disulfide bond</keyword>
<dbReference type="PROSITE" id="PS00135">
    <property type="entry name" value="TRYPSIN_SER"/>
    <property type="match status" value="1"/>
</dbReference>
<evidence type="ECO:0000256" key="6">
    <source>
        <dbReference type="ARBA" id="ARBA00022801"/>
    </source>
</evidence>
<dbReference type="Gene3D" id="3.30.1640.30">
    <property type="match status" value="1"/>
</dbReference>
<evidence type="ECO:0000256" key="1">
    <source>
        <dbReference type="ARBA" id="ARBA00004613"/>
    </source>
</evidence>
<sequence length="733" mass="81396">MSKVIGALSLVLVILIICDAQVEPDCVTPDNLAGACVNVRYCVSIMTALINNDHLTNPAVAKFLRESQCGLAINSHMVCCNIQNVDFGVTPAVTLPVISAPPPSTTRPTSFIHTEQQTPPPVTLRTPTETITSDCGKLRENEAPFKWIAELWFKHDRLGGVLYEAKCLGIVISSKHIILPAHCVAALPANVSLSHAEIDSEEYAPSKILIHLNYNQPKFANDIAIIELATEVNNVASAVCLDVSTASDSKSTIAIMKNEESEFKYGRIAFINDNQCSEFFQQQFTDLTTGQFCANIQLNNGSAAYNTFIGAIILNYDTLRQQYSLKGFTSTAIRTEQAFDESKPYVFTDVEQQLSWIKSAIGEVQSNNDEKLKSCQLPNELGRCVLLEHCTLYRDAPRPLSKQQEIFLEQIKCSTELHSNQIEKDDGICCPESYVNQTMNDEMNFDIDERFRVRRGLSLLNIEKCGKVDASRRIVGGERADLREFPWHALIKYKIGRIFKYTCASSLISTRYALTCAHCITQLPARYEIVAVRLGEYDLTTDPDCQHDDDTGKSDCNPPVQDIEIERLIPHSLYNNPRFSNDIGLVRMARDAEISQSVIPICLPVNQKMYQVLSNKYTVTGFGLTESGRDSDTLLKILVPKVSRETCQSFHRSVIQLAEGHTCYGGEGIIDSCKGDSGGPLINYVIVDGTLKAVQMGIVASGHSDCGRGIQGYPGIYTDVKFYMNWILDNIEE</sequence>
<keyword evidence="17" id="KW-1185">Reference proteome</keyword>
<dbReference type="InterPro" id="IPR043504">
    <property type="entry name" value="Peptidase_S1_PA_chymotrypsin"/>
</dbReference>
<evidence type="ECO:0008006" key="18">
    <source>
        <dbReference type="Google" id="ProtNLM"/>
    </source>
</evidence>
<evidence type="ECO:0000259" key="15">
    <source>
        <dbReference type="PROSITE" id="PS51888"/>
    </source>
</evidence>
<feature type="region of interest" description="Disordered" evidence="12">
    <location>
        <begin position="104"/>
        <end position="129"/>
    </location>
</feature>
<evidence type="ECO:0000256" key="3">
    <source>
        <dbReference type="ARBA" id="ARBA00022588"/>
    </source>
</evidence>
<dbReference type="OrthoDB" id="7788403at2759"/>
<feature type="chain" id="PRO_5039929530" description="CLIP domain-containing serine protease" evidence="13">
    <location>
        <begin position="21"/>
        <end position="733"/>
    </location>
</feature>
<organism evidence="16 17">
    <name type="scientific">Polypedilum vanderplanki</name>
    <name type="common">Sleeping chironomid midge</name>
    <dbReference type="NCBI Taxonomy" id="319348"/>
    <lineage>
        <taxon>Eukaryota</taxon>
        <taxon>Metazoa</taxon>
        <taxon>Ecdysozoa</taxon>
        <taxon>Arthropoda</taxon>
        <taxon>Hexapoda</taxon>
        <taxon>Insecta</taxon>
        <taxon>Pterygota</taxon>
        <taxon>Neoptera</taxon>
        <taxon>Endopterygota</taxon>
        <taxon>Diptera</taxon>
        <taxon>Nematocera</taxon>
        <taxon>Chironomoidea</taxon>
        <taxon>Chironomidae</taxon>
        <taxon>Chironominae</taxon>
        <taxon>Polypedilum</taxon>
        <taxon>Polypedilum</taxon>
    </lineage>
</organism>
<evidence type="ECO:0000313" key="16">
    <source>
        <dbReference type="EMBL" id="KAG5684158.1"/>
    </source>
</evidence>
<protein>
    <recommendedName>
        <fullName evidence="18">CLIP domain-containing serine protease</fullName>
    </recommendedName>
</protein>
<dbReference type="SMART" id="SM00680">
    <property type="entry name" value="CLIP"/>
    <property type="match status" value="2"/>
</dbReference>
<dbReference type="PRINTS" id="PR00722">
    <property type="entry name" value="CHYMOTRYPSIN"/>
</dbReference>
<dbReference type="Proteomes" id="UP001107558">
    <property type="component" value="Chromosome 1"/>
</dbReference>
<feature type="domain" description="Peptidase S1" evidence="14">
    <location>
        <begin position="474"/>
        <end position="732"/>
    </location>
</feature>
<proteinExistence type="inferred from homology"/>
<keyword evidence="5 13" id="KW-0732">Signal</keyword>
<evidence type="ECO:0000259" key="14">
    <source>
        <dbReference type="PROSITE" id="PS50240"/>
    </source>
</evidence>
<evidence type="ECO:0000256" key="9">
    <source>
        <dbReference type="ARBA" id="ARBA00023157"/>
    </source>
</evidence>
<evidence type="ECO:0000256" key="11">
    <source>
        <dbReference type="ARBA" id="ARBA00024195"/>
    </source>
</evidence>
<accession>A0A9J6CRA3</accession>
<keyword evidence="3" id="KW-0399">Innate immunity</keyword>
<dbReference type="SUPFAM" id="SSF50494">
    <property type="entry name" value="Trypsin-like serine proteases"/>
    <property type="match status" value="2"/>
</dbReference>
<dbReference type="InterPro" id="IPR009003">
    <property type="entry name" value="Peptidase_S1_PA"/>
</dbReference>
<dbReference type="PANTHER" id="PTHR24256">
    <property type="entry name" value="TRYPTASE-RELATED"/>
    <property type="match status" value="1"/>
</dbReference>
<evidence type="ECO:0000256" key="8">
    <source>
        <dbReference type="ARBA" id="ARBA00022859"/>
    </source>
</evidence>
<name>A0A9J6CRA3_POLVA</name>
<dbReference type="Gene3D" id="2.40.10.10">
    <property type="entry name" value="Trypsin-like serine proteases"/>
    <property type="match status" value="3"/>
</dbReference>
<dbReference type="CDD" id="cd00190">
    <property type="entry name" value="Tryp_SPc"/>
    <property type="match status" value="1"/>
</dbReference>
<evidence type="ECO:0000256" key="10">
    <source>
        <dbReference type="ARBA" id="ARBA00023180"/>
    </source>
</evidence>
<feature type="domain" description="Clip" evidence="15">
    <location>
        <begin position="25"/>
        <end position="80"/>
    </location>
</feature>
<feature type="signal peptide" evidence="13">
    <location>
        <begin position="1"/>
        <end position="20"/>
    </location>
</feature>
<dbReference type="Pfam" id="PF00089">
    <property type="entry name" value="Trypsin"/>
    <property type="match status" value="2"/>
</dbReference>
<keyword evidence="10" id="KW-0325">Glycoprotein</keyword>
<evidence type="ECO:0000256" key="4">
    <source>
        <dbReference type="ARBA" id="ARBA00022670"/>
    </source>
</evidence>
<evidence type="ECO:0000256" key="5">
    <source>
        <dbReference type="ARBA" id="ARBA00022729"/>
    </source>
</evidence>
<dbReference type="InterPro" id="IPR033116">
    <property type="entry name" value="TRYPSIN_SER"/>
</dbReference>
<gene>
    <name evidence="16" type="ORF">PVAND_013399</name>
</gene>
<dbReference type="GO" id="GO:0005576">
    <property type="term" value="C:extracellular region"/>
    <property type="evidence" value="ECO:0007669"/>
    <property type="project" value="UniProtKB-SubCell"/>
</dbReference>
<feature type="domain" description="Peptidase S1" evidence="14">
    <location>
        <begin position="131"/>
        <end position="362"/>
    </location>
</feature>